<dbReference type="InterPro" id="IPR000286">
    <property type="entry name" value="HDACs"/>
</dbReference>
<dbReference type="Gene3D" id="3.40.800.20">
    <property type="entry name" value="Histone deacetylase domain"/>
    <property type="match status" value="1"/>
</dbReference>
<dbReference type="InterPro" id="IPR023801">
    <property type="entry name" value="His_deacetylse_dom"/>
</dbReference>
<dbReference type="SUPFAM" id="SSF52768">
    <property type="entry name" value="Arginase/deacetylase"/>
    <property type="match status" value="1"/>
</dbReference>
<dbReference type="GeneID" id="55821029"/>
<protein>
    <submittedName>
        <fullName evidence="2">Histone deacetylase</fullName>
    </submittedName>
</protein>
<evidence type="ECO:0000313" key="3">
    <source>
        <dbReference type="Proteomes" id="UP000509594"/>
    </source>
</evidence>
<sequence length="360" mass="40356">MVHIGLTYNENHDLHDPVLNGFPGPENPDRLNQILDYLAKKDIFNNETCSVYNSDPALLEDILRVHVREYVDLVRSSTKKSARQLGTDTYLCDASFDVLLQAIGCVLKAGSLVAKGNCDHSFALIRPPGHHAGISNSSGFCVFNNSAILARYLQAEHGLEKIVIINIDAHASDGTYSIFSDDSDVLCISVHQDPSTLYPYKCFTKDIGVYPALGFCINMEMPPRSGNSEYAIFFDEFVIEVLEQFDPDIVILECGFDSYYKESLAQLDLTVDGYYHIVSKLAKRWNTVCLLEGGYHDDLGLLVFAVIEGLMGRKTVVDEVDQVDLLASRDTSTRKIFIKKLSKLRMILDPYWEFSVNSRV</sequence>
<dbReference type="GO" id="GO:0040029">
    <property type="term" value="P:epigenetic regulation of gene expression"/>
    <property type="evidence" value="ECO:0007669"/>
    <property type="project" value="TreeGrafter"/>
</dbReference>
<evidence type="ECO:0000259" key="1">
    <source>
        <dbReference type="Pfam" id="PF00850"/>
    </source>
</evidence>
<dbReference type="EMBL" id="CP058215">
    <property type="protein sequence ID" value="QLC49670.1"/>
    <property type="molecule type" value="Genomic_DNA"/>
</dbReference>
<dbReference type="KEGG" id="mzi:HWN40_05100"/>
<name>A0A7D5J8E5_9EURY</name>
<dbReference type="RefSeq" id="WP_176964726.1">
    <property type="nucleotide sequence ID" value="NZ_CP058215.1"/>
</dbReference>
<organism evidence="2 3">
    <name type="scientific">Methanolobus zinderi</name>
    <dbReference type="NCBI Taxonomy" id="536044"/>
    <lineage>
        <taxon>Archaea</taxon>
        <taxon>Methanobacteriati</taxon>
        <taxon>Methanobacteriota</taxon>
        <taxon>Stenosarchaea group</taxon>
        <taxon>Methanomicrobia</taxon>
        <taxon>Methanosarcinales</taxon>
        <taxon>Methanosarcinaceae</taxon>
        <taxon>Methanolobus</taxon>
    </lineage>
</organism>
<dbReference type="OrthoDB" id="147549at2157"/>
<evidence type="ECO:0000313" key="2">
    <source>
        <dbReference type="EMBL" id="QLC49670.1"/>
    </source>
</evidence>
<accession>A0A7D5J8E5</accession>
<dbReference type="PRINTS" id="PR01270">
    <property type="entry name" value="HDASUPER"/>
</dbReference>
<dbReference type="InterPro" id="IPR037138">
    <property type="entry name" value="His_deacetylse_dom_sf"/>
</dbReference>
<dbReference type="CDD" id="cd09992">
    <property type="entry name" value="HDAC_classII"/>
    <property type="match status" value="1"/>
</dbReference>
<dbReference type="PANTHER" id="PTHR10625:SF10">
    <property type="entry name" value="HISTONE DEACETYLASE HDAC1"/>
    <property type="match status" value="1"/>
</dbReference>
<dbReference type="InterPro" id="IPR023696">
    <property type="entry name" value="Ureohydrolase_dom_sf"/>
</dbReference>
<dbReference type="AlphaFoldDB" id="A0A7D5J8E5"/>
<feature type="domain" description="Histone deacetylase" evidence="1">
    <location>
        <begin position="25"/>
        <end position="298"/>
    </location>
</feature>
<dbReference type="Proteomes" id="UP000509594">
    <property type="component" value="Chromosome"/>
</dbReference>
<proteinExistence type="predicted"/>
<gene>
    <name evidence="2" type="ORF">HWN40_05100</name>
</gene>
<dbReference type="GO" id="GO:0004407">
    <property type="term" value="F:histone deacetylase activity"/>
    <property type="evidence" value="ECO:0007669"/>
    <property type="project" value="TreeGrafter"/>
</dbReference>
<reference evidence="2 3" key="1">
    <citation type="submission" date="2020-06" db="EMBL/GenBank/DDBJ databases">
        <title>Methanolobus halotolerans sp. nov., isolated from a saline lake Tus in Siberia.</title>
        <authorList>
            <person name="Shen Y."/>
            <person name="Chen S.-C."/>
            <person name="Lai M.-C."/>
            <person name="Huang H.-H."/>
            <person name="Chiu H.-H."/>
            <person name="Tang S.-L."/>
            <person name="Rogozin D.Y."/>
            <person name="Degermendzhy A.G."/>
        </authorList>
    </citation>
    <scope>NUCLEOTIDE SEQUENCE [LARGE SCALE GENOMIC DNA]</scope>
    <source>
        <strain evidence="2 3">DSM 21339</strain>
    </source>
</reference>
<dbReference type="Pfam" id="PF00850">
    <property type="entry name" value="Hist_deacetyl"/>
    <property type="match status" value="1"/>
</dbReference>
<keyword evidence="3" id="KW-1185">Reference proteome</keyword>
<dbReference type="PANTHER" id="PTHR10625">
    <property type="entry name" value="HISTONE DEACETYLASE HDAC1-RELATED"/>
    <property type="match status" value="1"/>
</dbReference>